<evidence type="ECO:0000313" key="1">
    <source>
        <dbReference type="EMBL" id="CAF23846.1"/>
    </source>
</evidence>
<dbReference type="EMBL" id="BX908798">
    <property type="protein sequence ID" value="CAF23846.1"/>
    <property type="molecule type" value="Genomic_DNA"/>
</dbReference>
<organism evidence="1 2">
    <name type="scientific">Protochlamydia amoebophila (strain UWE25)</name>
    <dbReference type="NCBI Taxonomy" id="264201"/>
    <lineage>
        <taxon>Bacteria</taxon>
        <taxon>Pseudomonadati</taxon>
        <taxon>Chlamydiota</taxon>
        <taxon>Chlamydiia</taxon>
        <taxon>Parachlamydiales</taxon>
        <taxon>Parachlamydiaceae</taxon>
        <taxon>Candidatus Protochlamydia</taxon>
    </lineage>
</organism>
<dbReference type="KEGG" id="pcu:PC_RS05420"/>
<proteinExistence type="predicted"/>
<accession>Q6MC53</accession>
<sequence>MGFKQDNIHILSIPQCLGFLKNDLTKFGENITCGFPKKLFLSLQIIDTERQELESLIHCRIFQNTQDEGPV</sequence>
<reference evidence="1 2" key="1">
    <citation type="journal article" date="2004" name="Science">
        <title>Illuminating the evolutionary history of chlamydiae.</title>
        <authorList>
            <person name="Horn M."/>
            <person name="Collingro A."/>
            <person name="Schmitz-Esser S."/>
            <person name="Beier C.L."/>
            <person name="Purkhold U."/>
            <person name="Fartmann B."/>
            <person name="Brandt P."/>
            <person name="Nyakatura G.J."/>
            <person name="Droege M."/>
            <person name="Frishman D."/>
            <person name="Rattei T."/>
            <person name="Mewes H."/>
            <person name="Wagner M."/>
        </authorList>
    </citation>
    <scope>NUCLEOTIDE SEQUENCE [LARGE SCALE GENOMIC DNA]</scope>
    <source>
        <strain evidence="1 2">UWE25</strain>
    </source>
</reference>
<name>Q6MC53_PARUW</name>
<dbReference type="STRING" id="264201.pc1122"/>
<dbReference type="HOGENOM" id="CLU_2736417_0_0_0"/>
<dbReference type="Proteomes" id="UP000000529">
    <property type="component" value="Chromosome"/>
</dbReference>
<gene>
    <name evidence="1" type="ORF">PC_RS05420</name>
</gene>
<keyword evidence="2" id="KW-1185">Reference proteome</keyword>
<evidence type="ECO:0000313" key="2">
    <source>
        <dbReference type="Proteomes" id="UP000000529"/>
    </source>
</evidence>
<dbReference type="AlphaFoldDB" id="Q6MC53"/>
<protein>
    <submittedName>
        <fullName evidence="1">Uncharacterized protein</fullName>
    </submittedName>
</protein>